<keyword evidence="9" id="KW-0863">Zinc-finger</keyword>
<dbReference type="PROSITE" id="PS00028">
    <property type="entry name" value="ZINC_FINGER_C2H2_1"/>
    <property type="match status" value="1"/>
</dbReference>
<dbReference type="Proteomes" id="UP000507222">
    <property type="component" value="Unassembled WGS sequence"/>
</dbReference>
<dbReference type="EMBL" id="CAEKDK010000007">
    <property type="protein sequence ID" value="CAB4287260.1"/>
    <property type="molecule type" value="Genomic_DNA"/>
</dbReference>
<keyword evidence="9" id="KW-0479">Metal-binding</keyword>
<evidence type="ECO:0000259" key="11">
    <source>
        <dbReference type="PROSITE" id="PS50157"/>
    </source>
</evidence>
<dbReference type="InterPro" id="IPR036236">
    <property type="entry name" value="Znf_C2H2_sf"/>
</dbReference>
<protein>
    <recommendedName>
        <fullName evidence="11">C2H2-type domain-containing protein</fullName>
    </recommendedName>
</protein>
<comment type="similarity">
    <text evidence="2">Belongs to the histone deacetylase HD2 family.</text>
</comment>
<dbReference type="InterPro" id="IPR013087">
    <property type="entry name" value="Znf_C2H2_type"/>
</dbReference>
<dbReference type="GO" id="GO:0008270">
    <property type="term" value="F:zinc ion binding"/>
    <property type="evidence" value="ECO:0007669"/>
    <property type="project" value="UniProtKB-KW"/>
</dbReference>
<evidence type="ECO:0000256" key="10">
    <source>
        <dbReference type="SAM" id="MobiDB-lite"/>
    </source>
</evidence>
<evidence type="ECO:0000256" key="4">
    <source>
        <dbReference type="ARBA" id="ARBA00022801"/>
    </source>
</evidence>
<comment type="subcellular location">
    <subcellularLocation>
        <location evidence="1">Nucleus</location>
        <location evidence="1">Nucleolus</location>
    </subcellularLocation>
</comment>
<evidence type="ECO:0000256" key="5">
    <source>
        <dbReference type="ARBA" id="ARBA00022853"/>
    </source>
</evidence>
<dbReference type="GO" id="GO:0016787">
    <property type="term" value="F:hydrolase activity"/>
    <property type="evidence" value="ECO:0007669"/>
    <property type="project" value="UniProtKB-KW"/>
</dbReference>
<evidence type="ECO:0000313" key="12">
    <source>
        <dbReference type="EMBL" id="CAB4287260.1"/>
    </source>
</evidence>
<evidence type="ECO:0000256" key="2">
    <source>
        <dbReference type="ARBA" id="ARBA00006673"/>
    </source>
</evidence>
<keyword evidence="8" id="KW-0539">Nucleus</keyword>
<evidence type="ECO:0000256" key="9">
    <source>
        <dbReference type="PROSITE-ProRule" id="PRU00042"/>
    </source>
</evidence>
<dbReference type="Pfam" id="PF12874">
    <property type="entry name" value="zf-met"/>
    <property type="match status" value="1"/>
</dbReference>
<dbReference type="Pfam" id="PF17800">
    <property type="entry name" value="NPL"/>
    <property type="match status" value="1"/>
</dbReference>
<dbReference type="PROSITE" id="PS50157">
    <property type="entry name" value="ZINC_FINGER_C2H2_2"/>
    <property type="match status" value="1"/>
</dbReference>
<evidence type="ECO:0000256" key="7">
    <source>
        <dbReference type="ARBA" id="ARBA00023163"/>
    </source>
</evidence>
<feature type="region of interest" description="Disordered" evidence="10">
    <location>
        <begin position="118"/>
        <end position="299"/>
    </location>
</feature>
<feature type="compositionally biased region" description="Basic and acidic residues" evidence="10">
    <location>
        <begin position="201"/>
        <end position="217"/>
    </location>
</feature>
<evidence type="ECO:0000256" key="8">
    <source>
        <dbReference type="ARBA" id="ARBA00023242"/>
    </source>
</evidence>
<keyword evidence="9" id="KW-0862">Zinc</keyword>
<name>A0A6J5VE45_PRUAR</name>
<dbReference type="GO" id="GO:0006325">
    <property type="term" value="P:chromatin organization"/>
    <property type="evidence" value="ECO:0007669"/>
    <property type="project" value="UniProtKB-KW"/>
</dbReference>
<dbReference type="AlphaFoldDB" id="A0A6J5VE45"/>
<dbReference type="FunFam" id="2.60.120.340:FF:000004">
    <property type="entry name" value="Histone deacetylase HDT1"/>
    <property type="match status" value="1"/>
</dbReference>
<keyword evidence="5" id="KW-0156">Chromatin regulator</keyword>
<keyword evidence="3" id="KW-0678">Repressor</keyword>
<evidence type="ECO:0000256" key="1">
    <source>
        <dbReference type="ARBA" id="ARBA00004604"/>
    </source>
</evidence>
<accession>A0A6J5VE45</accession>
<reference evidence="12 13" key="1">
    <citation type="submission" date="2020-05" db="EMBL/GenBank/DDBJ databases">
        <authorList>
            <person name="Campoy J."/>
            <person name="Schneeberger K."/>
            <person name="Spophaly S."/>
        </authorList>
    </citation>
    <scope>NUCLEOTIDE SEQUENCE [LARGE SCALE GENOMIC DNA]</scope>
    <source>
        <strain evidence="12">PruArmRojPasFocal</strain>
    </source>
</reference>
<dbReference type="GO" id="GO:0005730">
    <property type="term" value="C:nucleolus"/>
    <property type="evidence" value="ECO:0007669"/>
    <property type="project" value="UniProtKB-SubCell"/>
</dbReference>
<feature type="compositionally biased region" description="Acidic residues" evidence="10">
    <location>
        <begin position="169"/>
        <end position="200"/>
    </location>
</feature>
<keyword evidence="4" id="KW-0378">Hydrolase</keyword>
<organism evidence="12 13">
    <name type="scientific">Prunus armeniaca</name>
    <name type="common">Apricot</name>
    <name type="synonym">Armeniaca vulgaris</name>
    <dbReference type="NCBI Taxonomy" id="36596"/>
    <lineage>
        <taxon>Eukaryota</taxon>
        <taxon>Viridiplantae</taxon>
        <taxon>Streptophyta</taxon>
        <taxon>Embryophyta</taxon>
        <taxon>Tracheophyta</taxon>
        <taxon>Spermatophyta</taxon>
        <taxon>Magnoliopsida</taxon>
        <taxon>eudicotyledons</taxon>
        <taxon>Gunneridae</taxon>
        <taxon>Pentapetalae</taxon>
        <taxon>rosids</taxon>
        <taxon>fabids</taxon>
        <taxon>Rosales</taxon>
        <taxon>Rosaceae</taxon>
        <taxon>Amygdaloideae</taxon>
        <taxon>Amygdaleae</taxon>
        <taxon>Prunus</taxon>
    </lineage>
</organism>
<dbReference type="Gene3D" id="2.60.120.340">
    <property type="entry name" value="Nucleoplasmin core domain"/>
    <property type="match status" value="1"/>
</dbReference>
<keyword evidence="6" id="KW-0805">Transcription regulation</keyword>
<feature type="compositionally biased region" description="Basic and acidic residues" evidence="10">
    <location>
        <begin position="128"/>
        <end position="145"/>
    </location>
</feature>
<feature type="domain" description="C2H2-type" evidence="11">
    <location>
        <begin position="272"/>
        <end position="299"/>
    </location>
</feature>
<dbReference type="InterPro" id="IPR041232">
    <property type="entry name" value="NPL"/>
</dbReference>
<sequence>MEFWGVEVKSGQSVSVEPKNKVVHLSQVCLDDVKKAKGSNPISLFVKTSNHKLVLGILSAEKFPQLPLDIFFGEKFELSHNWKNGSVHFIGYKSLSKYPFCDNSDSEEDVALTVVDNGKPVISGKPKVSTEDAKKAIKSEQKETSSDDDESDDEVGADQTKFKFKIEEGSSEDEDESDDDDDDDADSEDETDDSEEEDEETPKKADVSKKRPAESTKRLANNKKAKFVTPEKTDSKKGSVHIATPYPAKLAGKKPATSDQSKQQAPKSGGTFNCQSCNRSFNSDGALQSHTKAKHSAAK</sequence>
<feature type="compositionally biased region" description="Acidic residues" evidence="10">
    <location>
        <begin position="146"/>
        <end position="156"/>
    </location>
</feature>
<evidence type="ECO:0000256" key="3">
    <source>
        <dbReference type="ARBA" id="ARBA00022491"/>
    </source>
</evidence>
<feature type="compositionally biased region" description="Polar residues" evidence="10">
    <location>
        <begin position="257"/>
        <end position="290"/>
    </location>
</feature>
<gene>
    <name evidence="12" type="ORF">CURHAP_LOCUS45146</name>
</gene>
<evidence type="ECO:0000313" key="13">
    <source>
        <dbReference type="Proteomes" id="UP000507222"/>
    </source>
</evidence>
<dbReference type="SUPFAM" id="SSF57667">
    <property type="entry name" value="beta-beta-alpha zinc fingers"/>
    <property type="match status" value="1"/>
</dbReference>
<keyword evidence="7" id="KW-0804">Transcription</keyword>
<proteinExistence type="inferred from homology"/>
<evidence type="ECO:0000256" key="6">
    <source>
        <dbReference type="ARBA" id="ARBA00023015"/>
    </source>
</evidence>